<evidence type="ECO:0000313" key="2">
    <source>
        <dbReference type="Proteomes" id="UP001500620"/>
    </source>
</evidence>
<evidence type="ECO:0000313" key="1">
    <source>
        <dbReference type="EMBL" id="GAA4251647.1"/>
    </source>
</evidence>
<accession>A0ABP8DB19</accession>
<gene>
    <name evidence="1" type="ORF">GCM10022255_045090</name>
</gene>
<name>A0ABP8DB19_9ACTN</name>
<keyword evidence="2" id="KW-1185">Reference proteome</keyword>
<comment type="caution">
    <text evidence="1">The sequence shown here is derived from an EMBL/GenBank/DDBJ whole genome shotgun (WGS) entry which is preliminary data.</text>
</comment>
<dbReference type="Proteomes" id="UP001500620">
    <property type="component" value="Unassembled WGS sequence"/>
</dbReference>
<organism evidence="1 2">
    <name type="scientific">Dactylosporangium darangshiense</name>
    <dbReference type="NCBI Taxonomy" id="579108"/>
    <lineage>
        <taxon>Bacteria</taxon>
        <taxon>Bacillati</taxon>
        <taxon>Actinomycetota</taxon>
        <taxon>Actinomycetes</taxon>
        <taxon>Micromonosporales</taxon>
        <taxon>Micromonosporaceae</taxon>
        <taxon>Dactylosporangium</taxon>
    </lineage>
</organism>
<dbReference type="EMBL" id="BAABAT010000011">
    <property type="protein sequence ID" value="GAA4251647.1"/>
    <property type="molecule type" value="Genomic_DNA"/>
</dbReference>
<proteinExistence type="predicted"/>
<protein>
    <submittedName>
        <fullName evidence="1">Uncharacterized protein</fullName>
    </submittedName>
</protein>
<sequence length="283" mass="30490">MAVVDVERYGAFSVNSVGIERAPFPLSFSVRELPGCWVVHATAAQAGELADILAGNAMDTVAVMDVATNSFLDDQYVQWTPSRIAAHQGIGCSPHDLSALARGVPGLGDEALIMHGEDLSGFLSGWSPYELTVVAMRDTPDAEQLDEMALAIGTADFSRPILPTLPGCCLWYSGHDDCYVWLESTNRHVPRAVFRRLLALMAGSALVTAEHVEVTEPDDSFVEAVIGEHGHWTGVLGAGSPTTVTVNLSAVSERWMLSHPVPQQVDRIAVYDAVKASWHLDKP</sequence>
<reference evidence="2" key="1">
    <citation type="journal article" date="2019" name="Int. J. Syst. Evol. Microbiol.">
        <title>The Global Catalogue of Microorganisms (GCM) 10K type strain sequencing project: providing services to taxonomists for standard genome sequencing and annotation.</title>
        <authorList>
            <consortium name="The Broad Institute Genomics Platform"/>
            <consortium name="The Broad Institute Genome Sequencing Center for Infectious Disease"/>
            <person name="Wu L."/>
            <person name="Ma J."/>
        </authorList>
    </citation>
    <scope>NUCLEOTIDE SEQUENCE [LARGE SCALE GENOMIC DNA]</scope>
    <source>
        <strain evidence="2">JCM 17441</strain>
    </source>
</reference>